<feature type="compositionally biased region" description="Polar residues" evidence="1">
    <location>
        <begin position="35"/>
        <end position="47"/>
    </location>
</feature>
<dbReference type="HOGENOM" id="CLU_1395940_0_0_1"/>
<evidence type="ECO:0000313" key="2">
    <source>
        <dbReference type="EMBL" id="EKM73772.1"/>
    </source>
</evidence>
<feature type="compositionally biased region" description="Low complexity" evidence="1">
    <location>
        <begin position="87"/>
        <end position="97"/>
    </location>
</feature>
<organism evidence="2 3">
    <name type="scientific">Agaricus bisporus var. burnettii (strain JB137-S8 / ATCC MYA-4627 / FGSC 10392)</name>
    <name type="common">White button mushroom</name>
    <dbReference type="NCBI Taxonomy" id="597362"/>
    <lineage>
        <taxon>Eukaryota</taxon>
        <taxon>Fungi</taxon>
        <taxon>Dikarya</taxon>
        <taxon>Basidiomycota</taxon>
        <taxon>Agaricomycotina</taxon>
        <taxon>Agaricomycetes</taxon>
        <taxon>Agaricomycetidae</taxon>
        <taxon>Agaricales</taxon>
        <taxon>Agaricineae</taxon>
        <taxon>Agaricaceae</taxon>
        <taxon>Agaricus</taxon>
    </lineage>
</organism>
<dbReference type="InParanoid" id="K5WT83"/>
<dbReference type="AlphaFoldDB" id="K5WT83"/>
<keyword evidence="3" id="KW-1185">Reference proteome</keyword>
<gene>
    <name evidence="2" type="ORF">AGABI1DRAFT_134119</name>
</gene>
<dbReference type="GeneID" id="18828158"/>
<reference evidence="3" key="1">
    <citation type="journal article" date="2012" name="Proc. Natl. Acad. Sci. U.S.A.">
        <title>Genome sequence of the button mushroom Agaricus bisporus reveals mechanisms governing adaptation to a humic-rich ecological niche.</title>
        <authorList>
            <person name="Morin E."/>
            <person name="Kohler A."/>
            <person name="Baker A.R."/>
            <person name="Foulongne-Oriol M."/>
            <person name="Lombard V."/>
            <person name="Nagy L.G."/>
            <person name="Ohm R.A."/>
            <person name="Patyshakuliyeva A."/>
            <person name="Brun A."/>
            <person name="Aerts A.L."/>
            <person name="Bailey A.M."/>
            <person name="Billette C."/>
            <person name="Coutinho P.M."/>
            <person name="Deakin G."/>
            <person name="Doddapaneni H."/>
            <person name="Floudas D."/>
            <person name="Grimwood J."/>
            <person name="Hilden K."/>
            <person name="Kuees U."/>
            <person name="LaButti K.M."/>
            <person name="Lapidus A."/>
            <person name="Lindquist E.A."/>
            <person name="Lucas S.M."/>
            <person name="Murat C."/>
            <person name="Riley R.W."/>
            <person name="Salamov A.A."/>
            <person name="Schmutz J."/>
            <person name="Subramanian V."/>
            <person name="Woesten H.A.B."/>
            <person name="Xu J."/>
            <person name="Eastwood D.C."/>
            <person name="Foster G.D."/>
            <person name="Sonnenberg A.S."/>
            <person name="Cullen D."/>
            <person name="de Vries R.P."/>
            <person name="Lundell T."/>
            <person name="Hibbett D.S."/>
            <person name="Henrissat B."/>
            <person name="Burton K.S."/>
            <person name="Kerrigan R.W."/>
            <person name="Challen M.P."/>
            <person name="Grigoriev I.V."/>
            <person name="Martin F."/>
        </authorList>
    </citation>
    <scope>NUCLEOTIDE SEQUENCE [LARGE SCALE GENOMIC DNA]</scope>
    <source>
        <strain evidence="3">JB137-S8 / ATCC MYA-4627 / FGSC 10392</strain>
    </source>
</reference>
<feature type="compositionally biased region" description="Low complexity" evidence="1">
    <location>
        <begin position="112"/>
        <end position="123"/>
    </location>
</feature>
<sequence length="195" mass="20087">MSSVSRSRLSSVAPGSRGLSVAPGSRGLSVAPGSRGSSVFSTRTSYRASPPFPTQVSRTSPAIPALDVSGSGSGIPSRASSIMPIHSSSNMTSRTSSAVPSRSHAPPPISRPGPSTGSSSTVPLKRYTLLQLSGLARPPGLSKPATLTSQYPQTLHAPLSQASTSVPHNVPVSKGHHGQVSHSERVSSRKAHQRR</sequence>
<accession>K5WT83</accession>
<feature type="compositionally biased region" description="Low complexity" evidence="1">
    <location>
        <begin position="1"/>
        <end position="12"/>
    </location>
</feature>
<dbReference type="Proteomes" id="UP000008493">
    <property type="component" value="Unassembled WGS sequence"/>
</dbReference>
<protein>
    <submittedName>
        <fullName evidence="2">Uncharacterized protein</fullName>
    </submittedName>
</protein>
<evidence type="ECO:0000256" key="1">
    <source>
        <dbReference type="SAM" id="MobiDB-lite"/>
    </source>
</evidence>
<dbReference type="RefSeq" id="XP_007335589.1">
    <property type="nucleotide sequence ID" value="XM_007335527.1"/>
</dbReference>
<proteinExistence type="predicted"/>
<evidence type="ECO:0000313" key="3">
    <source>
        <dbReference type="Proteomes" id="UP000008493"/>
    </source>
</evidence>
<name>K5WT83_AGABU</name>
<feature type="region of interest" description="Disordered" evidence="1">
    <location>
        <begin position="1"/>
        <end position="195"/>
    </location>
</feature>
<dbReference type="EMBL" id="JH972081">
    <property type="protein sequence ID" value="EKM73772.1"/>
    <property type="molecule type" value="Genomic_DNA"/>
</dbReference>
<dbReference type="KEGG" id="abp:AGABI1DRAFT134119"/>